<feature type="compositionally biased region" description="Acidic residues" evidence="1">
    <location>
        <begin position="52"/>
        <end position="69"/>
    </location>
</feature>
<feature type="compositionally biased region" description="Acidic residues" evidence="1">
    <location>
        <begin position="136"/>
        <end position="148"/>
    </location>
</feature>
<sequence>MSRNNVRGPTSALTEFLRASGITPTTVAARRAAAEQEQQQPVAGPSGARGGEDDDVEMADGEVDAEEETATPRRRTRGGGRASAATGATYDSDDLDDAAEAVEKAATKKRKLSKAAEAKLKAKEKAKAKKKKKDEDGDYDDDDDDAEDDPYRALSTMWGGKGGASPAKPPVGSFEPCAKCGNQFTVTRYTMAAVPGPGFLCHKCAKATGNDPFKKPAAVKRKKVPVDRRTVVNFEERRFPTLASICIQLITKHIDDVESLGDIGALNVDAISKALSKNRALTPQNAQLFYSVTNTSLTFYDATNLTSPALETLIHLNPHLTSLRLDFCGHLNDTAMHTLSASLPALAHLELLGPFLVRPPAWLALFQSHPALATFRITQSPRFDRACVAALVGSAKGTLRRLRLREVGQMDDGFLRELARLERVEELDLGAPGNAEACSAGALQRLLEAVSGTLRVLDLSRHVLLTDGALRDGLAAARAVEALTLREVPLLTDGGVAAFFGAWGNPPVRVVELGRNYALGGKALEAVMRHSGERLEVLGINGWGGEGMGEEALRTVGRLGRELRKLDVGWVREVDDFVVKGWMEGEGEDGDEDAEGKSKGRANGRTAGCPRLSEVKVWGCNKITARCPKKKGVSIYGVESHTAI</sequence>
<feature type="compositionally biased region" description="Low complexity" evidence="1">
    <location>
        <begin position="24"/>
        <end position="43"/>
    </location>
</feature>
<feature type="domain" description="DNA repair protein rhp7 treble clef" evidence="2">
    <location>
        <begin position="171"/>
        <end position="209"/>
    </location>
</feature>
<dbReference type="InterPro" id="IPR032675">
    <property type="entry name" value="LRR_dom_sf"/>
</dbReference>
<reference evidence="3" key="1">
    <citation type="submission" date="2022-07" db="EMBL/GenBank/DDBJ databases">
        <title>The genome of Lyophyllum shimeji provides insight into the initial evolution of ectomycorrhizal fungal genome.</title>
        <authorList>
            <person name="Kobayashi Y."/>
            <person name="Shibata T."/>
            <person name="Hirakawa H."/>
            <person name="Shigenobu S."/>
            <person name="Nishiyama T."/>
            <person name="Yamada A."/>
            <person name="Hasebe M."/>
            <person name="Kawaguchi M."/>
        </authorList>
    </citation>
    <scope>NUCLEOTIDE SEQUENCE</scope>
    <source>
        <strain evidence="3">AT787</strain>
    </source>
</reference>
<evidence type="ECO:0000259" key="2">
    <source>
        <dbReference type="Pfam" id="PF23550"/>
    </source>
</evidence>
<feature type="region of interest" description="Disordered" evidence="1">
    <location>
        <begin position="125"/>
        <end position="168"/>
    </location>
</feature>
<evidence type="ECO:0000313" key="4">
    <source>
        <dbReference type="Proteomes" id="UP001063166"/>
    </source>
</evidence>
<feature type="compositionally biased region" description="Polar residues" evidence="1">
    <location>
        <begin position="1"/>
        <end position="13"/>
    </location>
</feature>
<dbReference type="EMBL" id="BRPK01000002">
    <property type="protein sequence ID" value="GLB35651.1"/>
    <property type="molecule type" value="Genomic_DNA"/>
</dbReference>
<organism evidence="3 4">
    <name type="scientific">Lyophyllum shimeji</name>
    <name type="common">Hon-shimeji</name>
    <name type="synonym">Tricholoma shimeji</name>
    <dbReference type="NCBI Taxonomy" id="47721"/>
    <lineage>
        <taxon>Eukaryota</taxon>
        <taxon>Fungi</taxon>
        <taxon>Dikarya</taxon>
        <taxon>Basidiomycota</taxon>
        <taxon>Agaricomycotina</taxon>
        <taxon>Agaricomycetes</taxon>
        <taxon>Agaricomycetidae</taxon>
        <taxon>Agaricales</taxon>
        <taxon>Tricholomatineae</taxon>
        <taxon>Lyophyllaceae</taxon>
        <taxon>Lyophyllum</taxon>
    </lineage>
</organism>
<dbReference type="Proteomes" id="UP001063166">
    <property type="component" value="Unassembled WGS sequence"/>
</dbReference>
<proteinExistence type="predicted"/>
<feature type="region of interest" description="Disordered" evidence="1">
    <location>
        <begin position="585"/>
        <end position="606"/>
    </location>
</feature>
<dbReference type="Pfam" id="PF23550">
    <property type="entry name" value="zf_Tbcl_Rhp7"/>
    <property type="match status" value="1"/>
</dbReference>
<evidence type="ECO:0000313" key="3">
    <source>
        <dbReference type="EMBL" id="GLB35651.1"/>
    </source>
</evidence>
<feature type="region of interest" description="Disordered" evidence="1">
    <location>
        <begin position="1"/>
        <end position="96"/>
    </location>
</feature>
<dbReference type="PANTHER" id="PTHR13318:SF190">
    <property type="entry name" value="PARTNER OF PAIRED, ISOFORM B"/>
    <property type="match status" value="1"/>
</dbReference>
<comment type="caution">
    <text evidence="3">The sequence shown here is derived from an EMBL/GenBank/DDBJ whole genome shotgun (WGS) entry which is preliminary data.</text>
</comment>
<dbReference type="Gene3D" id="3.80.10.10">
    <property type="entry name" value="Ribonuclease Inhibitor"/>
    <property type="match status" value="1"/>
</dbReference>
<keyword evidence="4" id="KW-1185">Reference proteome</keyword>
<dbReference type="AlphaFoldDB" id="A0A9P3ULR8"/>
<evidence type="ECO:0000256" key="1">
    <source>
        <dbReference type="SAM" id="MobiDB-lite"/>
    </source>
</evidence>
<protein>
    <submittedName>
        <fullName evidence="3">RNI-like protein</fullName>
    </submittedName>
</protein>
<dbReference type="PANTHER" id="PTHR13318">
    <property type="entry name" value="PARTNER OF PAIRED, ISOFORM B-RELATED"/>
    <property type="match status" value="1"/>
</dbReference>
<dbReference type="GO" id="GO:0031146">
    <property type="term" value="P:SCF-dependent proteasomal ubiquitin-dependent protein catabolic process"/>
    <property type="evidence" value="ECO:0007669"/>
    <property type="project" value="TreeGrafter"/>
</dbReference>
<gene>
    <name evidence="3" type="primary">RAD7</name>
    <name evidence="3" type="ORF">LshimejAT787_0212160</name>
</gene>
<dbReference type="SUPFAM" id="SSF52047">
    <property type="entry name" value="RNI-like"/>
    <property type="match status" value="1"/>
</dbReference>
<dbReference type="GO" id="GO:0019005">
    <property type="term" value="C:SCF ubiquitin ligase complex"/>
    <property type="evidence" value="ECO:0007669"/>
    <property type="project" value="TreeGrafter"/>
</dbReference>
<name>A0A9P3ULR8_LYOSH</name>
<dbReference type="OrthoDB" id="421226at2759"/>
<feature type="compositionally biased region" description="Acidic residues" evidence="1">
    <location>
        <begin position="585"/>
        <end position="594"/>
    </location>
</feature>
<accession>A0A9P3ULR8</accession>
<dbReference type="InterPro" id="IPR056451">
    <property type="entry name" value="Znf_Tbcl_Rhp7"/>
</dbReference>